<dbReference type="InterPro" id="IPR032675">
    <property type="entry name" value="LRR_dom_sf"/>
</dbReference>
<dbReference type="EMBL" id="LWDX02075669">
    <property type="protein sequence ID" value="OEL12822.1"/>
    <property type="molecule type" value="Genomic_DNA"/>
</dbReference>
<gene>
    <name evidence="2" type="ORF">BAE44_0026161</name>
</gene>
<protein>
    <recommendedName>
        <fullName evidence="1">At1g61320/AtMIF1 LRR domain-containing protein</fullName>
    </recommendedName>
</protein>
<dbReference type="Proteomes" id="UP000095767">
    <property type="component" value="Unassembled WGS sequence"/>
</dbReference>
<proteinExistence type="predicted"/>
<accession>A0A1E5UIV9</accession>
<dbReference type="Pfam" id="PF23622">
    <property type="entry name" value="LRR_At1g61320_AtMIF1"/>
    <property type="match status" value="1"/>
</dbReference>
<dbReference type="OrthoDB" id="691203at2759"/>
<evidence type="ECO:0000313" key="3">
    <source>
        <dbReference type="Proteomes" id="UP000095767"/>
    </source>
</evidence>
<sequence length="306" mass="35262">MDFFGSCPSAFRWLTNLSIQNLRFNNSDMPNLLNACDQLRFLCMSSCDSGLQSVLKIDAPHSQLMELVFDICSCVRVELIQVPKLVRVVCDTGVLESAPIVFCHVPLLRDISLTWSVMNELSPFLLSNWLSSVTSLSTLTLDFEDWIKPEDPKRLSRIFNKLRDLYLSDVFAECNLEWTLYLLEAAPSLKNFFLKVQRHKCTRNIYEGINRTNLQWKALSNFKHHILNLLDIVGFEVDYKLMTYIRRVMDRAVQLKMIRLQHKEPCDDCDAQGPLGSNFPRNEIHTDLTREILAHGFSSAIEIIVV</sequence>
<evidence type="ECO:0000259" key="1">
    <source>
        <dbReference type="Pfam" id="PF23622"/>
    </source>
</evidence>
<comment type="caution">
    <text evidence="2">The sequence shown here is derived from an EMBL/GenBank/DDBJ whole genome shotgun (WGS) entry which is preliminary data.</text>
</comment>
<dbReference type="InterPro" id="IPR044997">
    <property type="entry name" value="F-box_plant"/>
</dbReference>
<keyword evidence="3" id="KW-1185">Reference proteome</keyword>
<dbReference type="PANTHER" id="PTHR32153">
    <property type="entry name" value="OJ000223_09.16 PROTEIN"/>
    <property type="match status" value="1"/>
</dbReference>
<dbReference type="InterPro" id="IPR055357">
    <property type="entry name" value="LRR_At1g61320_AtMIF1"/>
</dbReference>
<dbReference type="Gene3D" id="3.80.10.10">
    <property type="entry name" value="Ribonuclease Inhibitor"/>
    <property type="match status" value="1"/>
</dbReference>
<evidence type="ECO:0000313" key="2">
    <source>
        <dbReference type="EMBL" id="OEL12822.1"/>
    </source>
</evidence>
<reference evidence="2 3" key="1">
    <citation type="submission" date="2016-09" db="EMBL/GenBank/DDBJ databases">
        <title>The draft genome of Dichanthelium oligosanthes: A C3 panicoid grass species.</title>
        <authorList>
            <person name="Studer A.J."/>
            <person name="Schnable J.C."/>
            <person name="Brutnell T.P."/>
        </authorList>
    </citation>
    <scope>NUCLEOTIDE SEQUENCE [LARGE SCALE GENOMIC DNA]</scope>
    <source>
        <strain evidence="3">cv. Kellogg 1175</strain>
        <tissue evidence="2">Leaf</tissue>
    </source>
</reference>
<name>A0A1E5UIV9_9POAL</name>
<feature type="domain" description="At1g61320/AtMIF1 LRR" evidence="1">
    <location>
        <begin position="11"/>
        <end position="271"/>
    </location>
</feature>
<organism evidence="2 3">
    <name type="scientific">Dichanthelium oligosanthes</name>
    <dbReference type="NCBI Taxonomy" id="888268"/>
    <lineage>
        <taxon>Eukaryota</taxon>
        <taxon>Viridiplantae</taxon>
        <taxon>Streptophyta</taxon>
        <taxon>Embryophyta</taxon>
        <taxon>Tracheophyta</taxon>
        <taxon>Spermatophyta</taxon>
        <taxon>Magnoliopsida</taxon>
        <taxon>Liliopsida</taxon>
        <taxon>Poales</taxon>
        <taxon>Poaceae</taxon>
        <taxon>PACMAD clade</taxon>
        <taxon>Panicoideae</taxon>
        <taxon>Panicodae</taxon>
        <taxon>Paniceae</taxon>
        <taxon>Dichantheliinae</taxon>
        <taxon>Dichanthelium</taxon>
    </lineage>
</organism>
<dbReference type="SUPFAM" id="SSF52047">
    <property type="entry name" value="RNI-like"/>
    <property type="match status" value="1"/>
</dbReference>
<dbReference type="STRING" id="888268.A0A1E5UIV9"/>
<dbReference type="AlphaFoldDB" id="A0A1E5UIV9"/>